<dbReference type="PANTHER" id="PTHR39730">
    <property type="entry name" value="ENDOGLUCANASE 1"/>
    <property type="match status" value="1"/>
</dbReference>
<dbReference type="Pfam" id="PF02015">
    <property type="entry name" value="Glyco_hydro_45"/>
    <property type="match status" value="1"/>
</dbReference>
<feature type="domain" description="CBM1" evidence="13">
    <location>
        <begin position="361"/>
        <end position="397"/>
    </location>
</feature>
<comment type="catalytic activity">
    <reaction evidence="1 10">
        <text>Endohydrolysis of (1-&gt;4)-beta-D-glucosidic linkages in cellulose, lichenin and cereal beta-D-glucans.</text>
        <dbReference type="EC" id="3.2.1.4"/>
    </reaction>
</comment>
<dbReference type="Pfam" id="PF00734">
    <property type="entry name" value="CBM_1"/>
    <property type="match status" value="3"/>
</dbReference>
<feature type="compositionally biased region" description="Low complexity" evidence="11">
    <location>
        <begin position="334"/>
        <end position="349"/>
    </location>
</feature>
<feature type="domain" description="CBM1" evidence="13">
    <location>
        <begin position="404"/>
        <end position="440"/>
    </location>
</feature>
<evidence type="ECO:0000256" key="12">
    <source>
        <dbReference type="SAM" id="SignalP"/>
    </source>
</evidence>
<dbReference type="PROSITE" id="PS51164">
    <property type="entry name" value="CBM1_2"/>
    <property type="match status" value="3"/>
</dbReference>
<dbReference type="Gene3D" id="2.40.40.10">
    <property type="entry name" value="RlpA-like domain"/>
    <property type="match status" value="1"/>
</dbReference>
<feature type="chain" id="PRO_5045916814" description="Cellulase" evidence="12">
    <location>
        <begin position="22"/>
        <end position="442"/>
    </location>
</feature>
<accession>A0ABR4PWL5</accession>
<evidence type="ECO:0000256" key="3">
    <source>
        <dbReference type="ARBA" id="ARBA00012601"/>
    </source>
</evidence>
<keyword evidence="7" id="KW-0119">Carbohydrate metabolism</keyword>
<keyword evidence="5 14" id="KW-0378">Hydrolase</keyword>
<evidence type="ECO:0000256" key="2">
    <source>
        <dbReference type="ARBA" id="ARBA00007793"/>
    </source>
</evidence>
<dbReference type="Proteomes" id="UP001629113">
    <property type="component" value="Unassembled WGS sequence"/>
</dbReference>
<dbReference type="PROSITE" id="PS01140">
    <property type="entry name" value="GLYCOSYL_HYDROL_F45"/>
    <property type="match status" value="1"/>
</dbReference>
<dbReference type="EC" id="3.2.1.4" evidence="3 10"/>
<feature type="compositionally biased region" description="Low complexity" evidence="11">
    <location>
        <begin position="240"/>
        <end position="272"/>
    </location>
</feature>
<protein>
    <recommendedName>
        <fullName evidence="3 10">Cellulase</fullName>
        <ecNumber evidence="3 10">3.2.1.4</ecNumber>
    </recommendedName>
</protein>
<evidence type="ECO:0000256" key="10">
    <source>
        <dbReference type="PROSITE-ProRule" id="PRU10069"/>
    </source>
</evidence>
<evidence type="ECO:0000313" key="14">
    <source>
        <dbReference type="EMBL" id="KAL3427640.1"/>
    </source>
</evidence>
<dbReference type="InterPro" id="IPR036908">
    <property type="entry name" value="RlpA-like_sf"/>
</dbReference>
<keyword evidence="4 12" id="KW-0732">Signal</keyword>
<evidence type="ECO:0000256" key="4">
    <source>
        <dbReference type="ARBA" id="ARBA00022729"/>
    </source>
</evidence>
<evidence type="ECO:0000256" key="9">
    <source>
        <dbReference type="ARBA" id="ARBA00023326"/>
    </source>
</evidence>
<dbReference type="PROSITE" id="PS00562">
    <property type="entry name" value="CBM1_1"/>
    <property type="match status" value="3"/>
</dbReference>
<feature type="region of interest" description="Disordered" evidence="11">
    <location>
        <begin position="320"/>
        <end position="362"/>
    </location>
</feature>
<dbReference type="EMBL" id="JBFCZG010000001">
    <property type="protein sequence ID" value="KAL3427640.1"/>
    <property type="molecule type" value="Genomic_DNA"/>
</dbReference>
<dbReference type="SUPFAM" id="SSF57180">
    <property type="entry name" value="Cellulose-binding domain"/>
    <property type="match status" value="3"/>
</dbReference>
<dbReference type="SUPFAM" id="SSF50685">
    <property type="entry name" value="Barwin-like endoglucanases"/>
    <property type="match status" value="1"/>
</dbReference>
<dbReference type="InterPro" id="IPR000254">
    <property type="entry name" value="CBD"/>
</dbReference>
<keyword evidence="6" id="KW-0136">Cellulose degradation</keyword>
<dbReference type="InterPro" id="IPR000334">
    <property type="entry name" value="Glyco_hydro_45"/>
</dbReference>
<evidence type="ECO:0000256" key="5">
    <source>
        <dbReference type="ARBA" id="ARBA00022801"/>
    </source>
</evidence>
<evidence type="ECO:0000256" key="7">
    <source>
        <dbReference type="ARBA" id="ARBA00023277"/>
    </source>
</evidence>
<feature type="active site" description="Nucleophile" evidence="10">
    <location>
        <position position="35"/>
    </location>
</feature>
<name>A0ABR4PWL5_9HELO</name>
<gene>
    <name evidence="14" type="ORF">PVAG01_01149</name>
</gene>
<reference evidence="14 15" key="1">
    <citation type="submission" date="2024-06" db="EMBL/GenBank/DDBJ databases">
        <title>Complete genome of Phlyctema vagabunda strain 19-DSS-EL-015.</title>
        <authorList>
            <person name="Fiorenzani C."/>
        </authorList>
    </citation>
    <scope>NUCLEOTIDE SEQUENCE [LARGE SCALE GENOMIC DNA]</scope>
    <source>
        <strain evidence="14 15">19-DSS-EL-015</strain>
    </source>
</reference>
<comment type="caution">
    <text evidence="14">The sequence shown here is derived from an EMBL/GenBank/DDBJ whole genome shotgun (WGS) entry which is preliminary data.</text>
</comment>
<keyword evidence="9" id="KW-0624">Polysaccharide degradation</keyword>
<organism evidence="14 15">
    <name type="scientific">Phlyctema vagabunda</name>
    <dbReference type="NCBI Taxonomy" id="108571"/>
    <lineage>
        <taxon>Eukaryota</taxon>
        <taxon>Fungi</taxon>
        <taxon>Dikarya</taxon>
        <taxon>Ascomycota</taxon>
        <taxon>Pezizomycotina</taxon>
        <taxon>Leotiomycetes</taxon>
        <taxon>Helotiales</taxon>
        <taxon>Dermateaceae</taxon>
        <taxon>Phlyctema</taxon>
    </lineage>
</organism>
<evidence type="ECO:0000256" key="6">
    <source>
        <dbReference type="ARBA" id="ARBA00023001"/>
    </source>
</evidence>
<dbReference type="SMART" id="SM00236">
    <property type="entry name" value="fCBD"/>
    <property type="match status" value="3"/>
</dbReference>
<dbReference type="InterPro" id="IPR052288">
    <property type="entry name" value="GH45_Enzymes"/>
</dbReference>
<evidence type="ECO:0000313" key="15">
    <source>
        <dbReference type="Proteomes" id="UP001629113"/>
    </source>
</evidence>
<comment type="similarity">
    <text evidence="2">Belongs to the glycosyl hydrolase 45 (cellulase K) family.</text>
</comment>
<evidence type="ECO:0000259" key="13">
    <source>
        <dbReference type="PROSITE" id="PS51164"/>
    </source>
</evidence>
<feature type="signal peptide" evidence="12">
    <location>
        <begin position="1"/>
        <end position="21"/>
    </location>
</feature>
<sequence length="442" mass="45385">MRTRTRYLLSILPLNLLPVAAAQVSGTGSTTRYFDCCKPSCGYAGKLTPAAGSSVVQSCDIHDAPVADFNAQSACAGGTAYTCSDQTPWAVSDSLAYGFAAVNIAGGTEASWCCACYELTFTSSPSLVGKKMVVQATNTGGDLGANHFDLAIPGGGFGIYDACTTEWKNASTDWGERYGGISRRSQCDTFADALKPACYWRFDWFQNADNPSVAFTQVACPAALTARTGCVRADDQGPVPSSSPGSSSDPSSRTSTPASRNTSASTAKPVTSIASVSAPASSLPVGAYGQCGGKNWNGGTLCVVGYTCIPQAGNPYYSQCLPTPKSSQPPSPPQSTATTRPITTTRISTLSNQGPTPSPSGGAAPYTQCGGLGWAGGRSCTAGYTCQVTNPYYSQCVPNGAPAGTVPAYGQCGGVSYSGLKACAPGYACKAMNPYYSQCLPV</sequence>
<evidence type="ECO:0000256" key="11">
    <source>
        <dbReference type="SAM" id="MobiDB-lite"/>
    </source>
</evidence>
<dbReference type="PANTHER" id="PTHR39730:SF1">
    <property type="entry name" value="ENDOGLUCANASE 1"/>
    <property type="match status" value="1"/>
</dbReference>
<feature type="region of interest" description="Disordered" evidence="11">
    <location>
        <begin position="233"/>
        <end position="272"/>
    </location>
</feature>
<proteinExistence type="inferred from homology"/>
<evidence type="ECO:0000256" key="8">
    <source>
        <dbReference type="ARBA" id="ARBA00023295"/>
    </source>
</evidence>
<evidence type="ECO:0000256" key="1">
    <source>
        <dbReference type="ARBA" id="ARBA00000966"/>
    </source>
</evidence>
<feature type="domain" description="CBM1" evidence="13">
    <location>
        <begin position="283"/>
        <end position="321"/>
    </location>
</feature>
<keyword evidence="15" id="KW-1185">Reference proteome</keyword>
<keyword evidence="8" id="KW-0326">Glycosidase</keyword>
<dbReference type="InterPro" id="IPR035971">
    <property type="entry name" value="CBD_sf"/>
</dbReference>
<dbReference type="GO" id="GO:0016787">
    <property type="term" value="F:hydrolase activity"/>
    <property type="evidence" value="ECO:0007669"/>
    <property type="project" value="UniProtKB-KW"/>
</dbReference>